<evidence type="ECO:0000256" key="1">
    <source>
        <dbReference type="ARBA" id="ARBA00004651"/>
    </source>
</evidence>
<keyword evidence="2 7" id="KW-0813">Transport</keyword>
<dbReference type="PROSITE" id="PS50928">
    <property type="entry name" value="ABC_TM1"/>
    <property type="match status" value="1"/>
</dbReference>
<feature type="transmembrane region" description="Helical" evidence="7">
    <location>
        <begin position="46"/>
        <end position="65"/>
    </location>
</feature>
<evidence type="ECO:0000256" key="7">
    <source>
        <dbReference type="RuleBase" id="RU363032"/>
    </source>
</evidence>
<reference evidence="11" key="1">
    <citation type="submission" date="2009-11" db="EMBL/GenBank/DDBJ databases">
        <title>The complete chromosome 2 of Sphaerobacter thermophilus DSM 20745.</title>
        <authorList>
            <person name="Lucas S."/>
            <person name="Copeland A."/>
            <person name="Lapidus A."/>
            <person name="Glavina del Rio T."/>
            <person name="Dalin E."/>
            <person name="Tice H."/>
            <person name="Bruce D."/>
            <person name="Goodwin L."/>
            <person name="Pitluck S."/>
            <person name="Kyrpides N."/>
            <person name="Mavromatis K."/>
            <person name="Ivanova N."/>
            <person name="Mikhailova N."/>
            <person name="LaButti K.M."/>
            <person name="Clum A."/>
            <person name="Sun H.I."/>
            <person name="Brettin T."/>
            <person name="Detter J.C."/>
            <person name="Han C."/>
            <person name="Larimer F."/>
            <person name="Land M."/>
            <person name="Hauser L."/>
            <person name="Markowitz V."/>
            <person name="Cheng J.F."/>
            <person name="Hugenholtz P."/>
            <person name="Woyke T."/>
            <person name="Wu D."/>
            <person name="Steenblock K."/>
            <person name="Schneider S."/>
            <person name="Pukall R."/>
            <person name="Goeker M."/>
            <person name="Klenk H.P."/>
            <person name="Eisen J.A."/>
        </authorList>
    </citation>
    <scope>NUCLEOTIDE SEQUENCE [LARGE SCALE GENOMIC DNA]</scope>
    <source>
        <strain evidence="11">ATCC 49802 / DSM 20745 / S 6022</strain>
    </source>
</reference>
<keyword evidence="4 7" id="KW-0812">Transmembrane</keyword>
<feature type="compositionally biased region" description="Basic residues" evidence="8">
    <location>
        <begin position="11"/>
        <end position="20"/>
    </location>
</feature>
<feature type="transmembrane region" description="Helical" evidence="7">
    <location>
        <begin position="273"/>
        <end position="293"/>
    </location>
</feature>
<feature type="region of interest" description="Disordered" evidence="8">
    <location>
        <begin position="1"/>
        <end position="22"/>
    </location>
</feature>
<evidence type="ECO:0000256" key="8">
    <source>
        <dbReference type="SAM" id="MobiDB-lite"/>
    </source>
</evidence>
<dbReference type="Pfam" id="PF12911">
    <property type="entry name" value="OppC_N"/>
    <property type="match status" value="1"/>
</dbReference>
<sequence>MIDHTAECDRSHHRRTRRRVPPQSPPLPTYFCILRWWNGVDTLGRIGFEILAGFVLVAIFGRWIVPYDPYAIDVMNQFQGPSWDHPLGTDRYGRDLLSRVLYGTRISLFIALVSFGVALAIGASLGIIAGYAGRTTDLALSRVMDILLGFPSLLLAIAIAGTLGPGIRNGIIAITVVYIPFFFRVARAPVLSEKERDYVEAARSLGAAGPRILVRHVVPNVVGPIIVQATVTLAFALLTEASLSFLGLGAQPPDPAWGAILNEGRPFVERAPWISIFPGLAIMLAVFGFNLVGDGIRDALAPRHRGMRSGPRA</sequence>
<dbReference type="InParanoid" id="D1C8W3"/>
<dbReference type="CDD" id="cd06261">
    <property type="entry name" value="TM_PBP2"/>
    <property type="match status" value="1"/>
</dbReference>
<dbReference type="HOGENOM" id="CLU_028518_1_1_0"/>
<dbReference type="InterPro" id="IPR000515">
    <property type="entry name" value="MetI-like"/>
</dbReference>
<dbReference type="PANTHER" id="PTHR43386:SF1">
    <property type="entry name" value="D,D-DIPEPTIDE TRANSPORT SYSTEM PERMEASE PROTEIN DDPC-RELATED"/>
    <property type="match status" value="1"/>
</dbReference>
<keyword evidence="6 7" id="KW-0472">Membrane</keyword>
<dbReference type="AlphaFoldDB" id="D1C8W3"/>
<dbReference type="PANTHER" id="PTHR43386">
    <property type="entry name" value="OLIGOPEPTIDE TRANSPORT SYSTEM PERMEASE PROTEIN APPC"/>
    <property type="match status" value="1"/>
</dbReference>
<dbReference type="eggNOG" id="COG1173">
    <property type="taxonomic scope" value="Bacteria"/>
</dbReference>
<organism evidence="10 11">
    <name type="scientific">Sphaerobacter thermophilus (strain ATCC 49802 / DSM 20745 / KCCM 41009 / NCIMB 13125 / S 6022)</name>
    <dbReference type="NCBI Taxonomy" id="479434"/>
    <lineage>
        <taxon>Bacteria</taxon>
        <taxon>Pseudomonadati</taxon>
        <taxon>Thermomicrobiota</taxon>
        <taxon>Thermomicrobia</taxon>
        <taxon>Sphaerobacterales</taxon>
        <taxon>Sphaerobacterineae</taxon>
        <taxon>Sphaerobacteraceae</taxon>
        <taxon>Sphaerobacter</taxon>
    </lineage>
</organism>
<feature type="transmembrane region" description="Helical" evidence="7">
    <location>
        <begin position="143"/>
        <end position="161"/>
    </location>
</feature>
<keyword evidence="3" id="KW-1003">Cell membrane</keyword>
<dbReference type="InterPro" id="IPR035906">
    <property type="entry name" value="MetI-like_sf"/>
</dbReference>
<dbReference type="GO" id="GO:0055085">
    <property type="term" value="P:transmembrane transport"/>
    <property type="evidence" value="ECO:0007669"/>
    <property type="project" value="InterPro"/>
</dbReference>
<keyword evidence="5 7" id="KW-1133">Transmembrane helix</keyword>
<keyword evidence="11" id="KW-1185">Reference proteome</keyword>
<feature type="transmembrane region" description="Helical" evidence="7">
    <location>
        <begin position="217"/>
        <end position="238"/>
    </location>
</feature>
<accession>D1C8W3</accession>
<evidence type="ECO:0000313" key="11">
    <source>
        <dbReference type="Proteomes" id="UP000002027"/>
    </source>
</evidence>
<dbReference type="EMBL" id="CP001824">
    <property type="protein sequence ID" value="ACZ40256.1"/>
    <property type="molecule type" value="Genomic_DNA"/>
</dbReference>
<feature type="domain" description="ABC transmembrane type-1" evidence="9">
    <location>
        <begin position="104"/>
        <end position="293"/>
    </location>
</feature>
<evidence type="ECO:0000259" key="9">
    <source>
        <dbReference type="PROSITE" id="PS50928"/>
    </source>
</evidence>
<dbReference type="STRING" id="479434.Sthe_2844"/>
<dbReference type="InterPro" id="IPR025966">
    <property type="entry name" value="OppC_N"/>
</dbReference>
<protein>
    <submittedName>
        <fullName evidence="10">Binding-protein-dependent transport systems inner membrane component</fullName>
    </submittedName>
</protein>
<evidence type="ECO:0000256" key="4">
    <source>
        <dbReference type="ARBA" id="ARBA00022692"/>
    </source>
</evidence>
<feature type="transmembrane region" description="Helical" evidence="7">
    <location>
        <begin position="167"/>
        <end position="186"/>
    </location>
</feature>
<reference evidence="10 11" key="2">
    <citation type="journal article" date="2010" name="Stand. Genomic Sci.">
        <title>Complete genome sequence of Desulfohalobium retbaense type strain (HR(100)).</title>
        <authorList>
            <person name="Spring S."/>
            <person name="Nolan M."/>
            <person name="Lapidus A."/>
            <person name="Glavina Del Rio T."/>
            <person name="Copeland A."/>
            <person name="Tice H."/>
            <person name="Cheng J.F."/>
            <person name="Lucas S."/>
            <person name="Land M."/>
            <person name="Chen F."/>
            <person name="Bruce D."/>
            <person name="Goodwin L."/>
            <person name="Pitluck S."/>
            <person name="Ivanova N."/>
            <person name="Mavromatis K."/>
            <person name="Mikhailova N."/>
            <person name="Pati A."/>
            <person name="Chen A."/>
            <person name="Palaniappan K."/>
            <person name="Hauser L."/>
            <person name="Chang Y.J."/>
            <person name="Jeffries C.D."/>
            <person name="Munk C."/>
            <person name="Kiss H."/>
            <person name="Chain P."/>
            <person name="Han C."/>
            <person name="Brettin T."/>
            <person name="Detter J.C."/>
            <person name="Schuler E."/>
            <person name="Goker M."/>
            <person name="Rohde M."/>
            <person name="Bristow J."/>
            <person name="Eisen J.A."/>
            <person name="Markowitz V."/>
            <person name="Hugenholtz P."/>
            <person name="Kyrpides N.C."/>
            <person name="Klenk H.P."/>
        </authorList>
    </citation>
    <scope>NUCLEOTIDE SEQUENCE [LARGE SCALE GENOMIC DNA]</scope>
    <source>
        <strain evidence="11">ATCC 49802 / DSM 20745 / S 6022</strain>
    </source>
</reference>
<evidence type="ECO:0000256" key="2">
    <source>
        <dbReference type="ARBA" id="ARBA00022448"/>
    </source>
</evidence>
<evidence type="ECO:0000256" key="5">
    <source>
        <dbReference type="ARBA" id="ARBA00022989"/>
    </source>
</evidence>
<dbReference type="InterPro" id="IPR050366">
    <property type="entry name" value="BP-dependent_transpt_permease"/>
</dbReference>
<feature type="compositionally biased region" description="Basic and acidic residues" evidence="8">
    <location>
        <begin position="1"/>
        <end position="10"/>
    </location>
</feature>
<comment type="subcellular location">
    <subcellularLocation>
        <location evidence="1 7">Cell membrane</location>
        <topology evidence="1 7">Multi-pass membrane protein</topology>
    </subcellularLocation>
</comment>
<evidence type="ECO:0000313" key="10">
    <source>
        <dbReference type="EMBL" id="ACZ40256.1"/>
    </source>
</evidence>
<dbReference type="KEGG" id="sti:Sthe_2844"/>
<dbReference type="Proteomes" id="UP000002027">
    <property type="component" value="Chromosome 2"/>
</dbReference>
<dbReference type="Pfam" id="PF00528">
    <property type="entry name" value="BPD_transp_1"/>
    <property type="match status" value="1"/>
</dbReference>
<evidence type="ECO:0000256" key="6">
    <source>
        <dbReference type="ARBA" id="ARBA00023136"/>
    </source>
</evidence>
<feature type="transmembrane region" description="Helical" evidence="7">
    <location>
        <begin position="106"/>
        <end position="131"/>
    </location>
</feature>
<gene>
    <name evidence="10" type="ordered locus">Sthe_2844</name>
</gene>
<comment type="similarity">
    <text evidence="7">Belongs to the binding-protein-dependent transport system permease family.</text>
</comment>
<name>D1C8W3_SPHTD</name>
<dbReference type="Gene3D" id="1.10.3720.10">
    <property type="entry name" value="MetI-like"/>
    <property type="match status" value="1"/>
</dbReference>
<proteinExistence type="inferred from homology"/>
<dbReference type="GO" id="GO:0005886">
    <property type="term" value="C:plasma membrane"/>
    <property type="evidence" value="ECO:0007669"/>
    <property type="project" value="UniProtKB-SubCell"/>
</dbReference>
<dbReference type="SUPFAM" id="SSF161098">
    <property type="entry name" value="MetI-like"/>
    <property type="match status" value="1"/>
</dbReference>
<evidence type="ECO:0000256" key="3">
    <source>
        <dbReference type="ARBA" id="ARBA00022475"/>
    </source>
</evidence>